<proteinExistence type="inferred from homology"/>
<comment type="function">
    <text evidence="7">Binds the poly(A) tail of mRNA.</text>
</comment>
<dbReference type="eggNOG" id="KOG0123">
    <property type="taxonomic scope" value="Eukaryota"/>
</dbReference>
<dbReference type="STRING" id="595528.A0A0D2WM38"/>
<dbReference type="InterPro" id="IPR012677">
    <property type="entry name" value="Nucleotide-bd_a/b_plait_sf"/>
</dbReference>
<dbReference type="FunFam" id="3.30.70.330:FF:000383">
    <property type="entry name" value="Sex lethal, isoform D"/>
    <property type="match status" value="1"/>
</dbReference>
<evidence type="ECO:0000256" key="1">
    <source>
        <dbReference type="ARBA" id="ARBA00004496"/>
    </source>
</evidence>
<dbReference type="CDD" id="cd12381">
    <property type="entry name" value="RRM4_I_PABPs"/>
    <property type="match status" value="1"/>
</dbReference>
<dbReference type="GO" id="GO:0009967">
    <property type="term" value="P:positive regulation of signal transduction"/>
    <property type="evidence" value="ECO:0007669"/>
    <property type="project" value="UniProtKB-ARBA"/>
</dbReference>
<evidence type="ECO:0000256" key="4">
    <source>
        <dbReference type="ARBA" id="ARBA00022737"/>
    </source>
</evidence>
<protein>
    <recommendedName>
        <fullName evidence="7">Polyadenylate-binding protein</fullName>
        <shortName evidence="7">PABP</shortName>
    </recommendedName>
</protein>
<gene>
    <name evidence="11" type="ORF">CAOG_002302</name>
</gene>
<dbReference type="InParanoid" id="A0A0D2WM38"/>
<dbReference type="SMART" id="SM00360">
    <property type="entry name" value="RRM"/>
    <property type="match status" value="4"/>
</dbReference>
<evidence type="ECO:0000313" key="12">
    <source>
        <dbReference type="Proteomes" id="UP000008743"/>
    </source>
</evidence>
<keyword evidence="5 6" id="KW-0694">RNA-binding</keyword>
<evidence type="ECO:0000256" key="2">
    <source>
        <dbReference type="ARBA" id="ARBA00008557"/>
    </source>
</evidence>
<feature type="compositionally biased region" description="Low complexity" evidence="8">
    <location>
        <begin position="501"/>
        <end position="566"/>
    </location>
</feature>
<dbReference type="InterPro" id="IPR035979">
    <property type="entry name" value="RBD_domain_sf"/>
</dbReference>
<keyword evidence="3 7" id="KW-0963">Cytoplasm</keyword>
<dbReference type="InterPro" id="IPR003954">
    <property type="entry name" value="RRM_euk-type"/>
</dbReference>
<dbReference type="PANTHER" id="PTHR24012">
    <property type="entry name" value="RNA BINDING PROTEIN"/>
    <property type="match status" value="1"/>
</dbReference>
<comment type="similarity">
    <text evidence="2 7">Belongs to the polyadenylate-binding protein type-1 family.</text>
</comment>
<evidence type="ECO:0000256" key="6">
    <source>
        <dbReference type="PROSITE-ProRule" id="PRU00176"/>
    </source>
</evidence>
<evidence type="ECO:0000256" key="8">
    <source>
        <dbReference type="SAM" id="MobiDB-lite"/>
    </source>
</evidence>
<dbReference type="SUPFAM" id="SSF54928">
    <property type="entry name" value="RNA-binding domain, RBD"/>
    <property type="match status" value="3"/>
</dbReference>
<dbReference type="OrthoDB" id="19742at2759"/>
<keyword evidence="4" id="KW-0677">Repeat</keyword>
<evidence type="ECO:0000259" key="10">
    <source>
        <dbReference type="PROSITE" id="PS51309"/>
    </source>
</evidence>
<accession>A0A0D2WM38</accession>
<evidence type="ECO:0000259" key="9">
    <source>
        <dbReference type="PROSITE" id="PS50102"/>
    </source>
</evidence>
<dbReference type="PROSITE" id="PS50102">
    <property type="entry name" value="RRM"/>
    <property type="match status" value="4"/>
</dbReference>
<dbReference type="AlphaFoldDB" id="A0A0D2WM38"/>
<dbReference type="InterPro" id="IPR036053">
    <property type="entry name" value="PABP-dom"/>
</dbReference>
<feature type="domain" description="RRM" evidence="9">
    <location>
        <begin position="224"/>
        <end position="302"/>
    </location>
</feature>
<dbReference type="Gene3D" id="1.10.1900.10">
    <property type="entry name" value="c-terminal domain of poly(a) binding protein"/>
    <property type="match status" value="1"/>
</dbReference>
<dbReference type="GO" id="GO:0003729">
    <property type="term" value="F:mRNA binding"/>
    <property type="evidence" value="ECO:0007669"/>
    <property type="project" value="UniProtKB-ARBA"/>
</dbReference>
<dbReference type="CDD" id="cd12378">
    <property type="entry name" value="RRM1_I_PABPs"/>
    <property type="match status" value="1"/>
</dbReference>
<dbReference type="InterPro" id="IPR000504">
    <property type="entry name" value="RRM_dom"/>
</dbReference>
<dbReference type="CDD" id="cd12379">
    <property type="entry name" value="RRM2_I_PABPs"/>
    <property type="match status" value="1"/>
</dbReference>
<dbReference type="FunFam" id="3.30.70.330:FF:000091">
    <property type="entry name" value="Polyadenylate-binding protein"/>
    <property type="match status" value="1"/>
</dbReference>
<dbReference type="FunFam" id="3.30.70.330:FF:000234">
    <property type="entry name" value="Polyadenylate-binding protein 5"/>
    <property type="match status" value="1"/>
</dbReference>
<dbReference type="GO" id="GO:0005737">
    <property type="term" value="C:cytoplasm"/>
    <property type="evidence" value="ECO:0007669"/>
    <property type="project" value="UniProtKB-SubCell"/>
</dbReference>
<dbReference type="FunCoup" id="A0A0D2WM38">
    <property type="interactions" value="355"/>
</dbReference>
<dbReference type="Gene3D" id="3.30.70.330">
    <property type="match status" value="4"/>
</dbReference>
<dbReference type="SMART" id="SM00517">
    <property type="entry name" value="PolyA"/>
    <property type="match status" value="1"/>
</dbReference>
<feature type="domain" description="RRM" evidence="9">
    <location>
        <begin position="328"/>
        <end position="407"/>
    </location>
</feature>
<dbReference type="NCBIfam" id="TIGR01628">
    <property type="entry name" value="PABP-1234"/>
    <property type="match status" value="1"/>
</dbReference>
<dbReference type="InterPro" id="IPR034364">
    <property type="entry name" value="PABP_RRM1"/>
</dbReference>
<reference evidence="12" key="1">
    <citation type="submission" date="2011-02" db="EMBL/GenBank/DDBJ databases">
        <title>The Genome Sequence of Capsaspora owczarzaki ATCC 30864.</title>
        <authorList>
            <person name="Russ C."/>
            <person name="Cuomo C."/>
            <person name="Burger G."/>
            <person name="Gray M.W."/>
            <person name="Holland P.W.H."/>
            <person name="King N."/>
            <person name="Lang F.B.F."/>
            <person name="Roger A.J."/>
            <person name="Ruiz-Trillo I."/>
            <person name="Young S.K."/>
            <person name="Zeng Q."/>
            <person name="Gargeya S."/>
            <person name="Alvarado L."/>
            <person name="Berlin A."/>
            <person name="Chapman S.B."/>
            <person name="Chen Z."/>
            <person name="Freedman E."/>
            <person name="Gellesch M."/>
            <person name="Goldberg J."/>
            <person name="Griggs A."/>
            <person name="Gujja S."/>
            <person name="Heilman E."/>
            <person name="Heiman D."/>
            <person name="Howarth C."/>
            <person name="Mehta T."/>
            <person name="Neiman D."/>
            <person name="Pearson M."/>
            <person name="Roberts A."/>
            <person name="Saif S."/>
            <person name="Shea T."/>
            <person name="Shenoy N."/>
            <person name="Sisk P."/>
            <person name="Stolte C."/>
            <person name="Sykes S."/>
            <person name="White J."/>
            <person name="Yandava C."/>
            <person name="Haas B."/>
            <person name="Nusbaum C."/>
            <person name="Birren B."/>
        </authorList>
    </citation>
    <scope>NUCLEOTIDE SEQUENCE</scope>
    <source>
        <strain evidence="12">ATCC 30864</strain>
    </source>
</reference>
<feature type="region of interest" description="Disordered" evidence="8">
    <location>
        <begin position="491"/>
        <end position="584"/>
    </location>
</feature>
<feature type="domain" description="RRM" evidence="9">
    <location>
        <begin position="133"/>
        <end position="209"/>
    </location>
</feature>
<organism evidence="11 12">
    <name type="scientific">Capsaspora owczarzaki (strain ATCC 30864)</name>
    <dbReference type="NCBI Taxonomy" id="595528"/>
    <lineage>
        <taxon>Eukaryota</taxon>
        <taxon>Filasterea</taxon>
        <taxon>Capsaspora</taxon>
    </lineage>
</organism>
<dbReference type="Pfam" id="PF00076">
    <property type="entry name" value="RRM_1"/>
    <property type="match status" value="4"/>
</dbReference>
<dbReference type="EMBL" id="KE346362">
    <property type="protein sequence ID" value="KJE91118.1"/>
    <property type="molecule type" value="Genomic_DNA"/>
</dbReference>
<dbReference type="PROSITE" id="PS51309">
    <property type="entry name" value="PABC"/>
    <property type="match status" value="1"/>
</dbReference>
<name>A0A0D2WM38_CAPO3</name>
<dbReference type="FunFam" id="3.30.70.330:FF:000003">
    <property type="entry name" value="Polyadenylate-binding protein"/>
    <property type="match status" value="1"/>
</dbReference>
<dbReference type="Pfam" id="PF00658">
    <property type="entry name" value="MLLE"/>
    <property type="match status" value="1"/>
</dbReference>
<dbReference type="PhylomeDB" id="A0A0D2WM38"/>
<feature type="domain" description="PABC" evidence="10">
    <location>
        <begin position="583"/>
        <end position="660"/>
    </location>
</feature>
<evidence type="ECO:0000256" key="3">
    <source>
        <dbReference type="ARBA" id="ARBA00022490"/>
    </source>
</evidence>
<dbReference type="InterPro" id="IPR002004">
    <property type="entry name" value="PABP_HYD_C"/>
</dbReference>
<keyword evidence="12" id="KW-1185">Reference proteome</keyword>
<evidence type="ECO:0000256" key="7">
    <source>
        <dbReference type="RuleBase" id="RU362004"/>
    </source>
</evidence>
<dbReference type="CDD" id="cd12380">
    <property type="entry name" value="RRM3_I_PABPs"/>
    <property type="match status" value="1"/>
</dbReference>
<evidence type="ECO:0000313" key="11">
    <source>
        <dbReference type="EMBL" id="KJE91118.1"/>
    </source>
</evidence>
<dbReference type="InterPro" id="IPR006515">
    <property type="entry name" value="PABP_1234"/>
</dbReference>
<feature type="domain" description="RRM" evidence="9">
    <location>
        <begin position="45"/>
        <end position="123"/>
    </location>
</feature>
<dbReference type="OMA" id="QQPGFMP"/>
<dbReference type="Proteomes" id="UP000008743">
    <property type="component" value="Unassembled WGS sequence"/>
</dbReference>
<dbReference type="SMART" id="SM00361">
    <property type="entry name" value="RRM_1"/>
    <property type="match status" value="4"/>
</dbReference>
<dbReference type="RefSeq" id="XP_004349052.1">
    <property type="nucleotide sequence ID" value="XM_004349002.2"/>
</dbReference>
<comment type="subcellular location">
    <subcellularLocation>
        <location evidence="1 7">Cytoplasm</location>
    </subcellularLocation>
</comment>
<dbReference type="InterPro" id="IPR045305">
    <property type="entry name" value="RRM2_I_PABPs"/>
</dbReference>
<sequence length="662" mass="70850">MSNTTIAAQPAAAPAAAAGAAPAAANTTTVVANAAAGAAPSFPSGSLYVGDLHPEVTEAQLFEIFNNIGPVVSIRVCRDAITRRSLGYAYVNFHAAVDAERALDTLNYSLIRGKPCRIMWSQRDPAVRKSGLGNVFIKNLDKTIDNKALLDTFSAFGNILSCKVVTDENGSKGYGFVHYETQEAAETAIAKVNGMVINGKQVFVGIFVPRKERVELGEGVTKFTNVFVKNLPEDTTDAALNDMFSKFGKITSVVIMKSSDDDKSKGFGFVCYEKVEDAQAAVNALNGTELAGKTLFVARAQKKAEREAELKQRYDALRLERINKYQGINLYVKNLDDAIDEDKIRTEFAPFGTITSVKIMRDEKGKSRGFGFICFSSAEEATKAVTEMNGQTIQGFPKPLYVALAQRAEDRRAQLAAHFAQQRGNMGGRMAGGVIAGMPPQYMAGPQMFYAGVPQNRGMVYPQNVMRRGAWPANVPVGVAAGARPGFGPFMAVPQGVPRQAGNNSRGGNRAPRAGAPGMINQQFPQQQQPQQPQQPQQQQSLRAGQAASGAPRQQGAQQGAGARQAIPKTAGRQGASATAPAPSDERLANLSQFDLATQKRVLGETLFPLIAATQADLAGKITGMLLEMDNTELLHLISVPDALAEKVQEAVTVLQTHGAQN</sequence>
<dbReference type="SUPFAM" id="SSF63570">
    <property type="entry name" value="PABC (PABP) domain"/>
    <property type="match status" value="1"/>
</dbReference>
<evidence type="ECO:0000256" key="5">
    <source>
        <dbReference type="ARBA" id="ARBA00022884"/>
    </source>
</evidence>
<dbReference type="GO" id="GO:0010629">
    <property type="term" value="P:negative regulation of gene expression"/>
    <property type="evidence" value="ECO:0007669"/>
    <property type="project" value="UniProtKB-ARBA"/>
</dbReference>